<dbReference type="Proteomes" id="UP001447188">
    <property type="component" value="Unassembled WGS sequence"/>
</dbReference>
<dbReference type="InterPro" id="IPR007131">
    <property type="entry name" value="SHD1"/>
</dbReference>
<evidence type="ECO:0000313" key="4">
    <source>
        <dbReference type="Proteomes" id="UP001447188"/>
    </source>
</evidence>
<feature type="compositionally biased region" description="Low complexity" evidence="1">
    <location>
        <begin position="48"/>
        <end position="58"/>
    </location>
</feature>
<proteinExistence type="predicted"/>
<dbReference type="EMBL" id="JBBBZM010000012">
    <property type="protein sequence ID" value="KAL0639317.1"/>
    <property type="molecule type" value="Genomic_DNA"/>
</dbReference>
<dbReference type="Pfam" id="PF03983">
    <property type="entry name" value="SHD1"/>
    <property type="match status" value="1"/>
</dbReference>
<accession>A0ABR3GTR9</accession>
<sequence length="236" mass="25457">MDNDMITPVKKSTGIGASWGWVEAPVAGYKLSASLDTIQDLTNTGVISSASSSSDLSSQEYGFDGEDPGNVGVVSSDTDSDAPPEPALGTFSSSTGDDPLTHYRTWTDHTGAYMTLAQFRSASDGLVSFSKPLGERKRHGLVRLERLSTADQELIAREGAGRRLPDRAKVRVWESGDGAQTVEAELEGYGKGVVRLRKLDGGECVLEVAQLGVGDWNFLEKELGGRDGRSRRWFVR</sequence>
<feature type="region of interest" description="Disordered" evidence="1">
    <location>
        <begin position="48"/>
        <end position="99"/>
    </location>
</feature>
<evidence type="ECO:0000256" key="1">
    <source>
        <dbReference type="SAM" id="MobiDB-lite"/>
    </source>
</evidence>
<protein>
    <submittedName>
        <fullName evidence="3">Cytoskeletal protein binding protein</fullName>
    </submittedName>
</protein>
<dbReference type="Gene3D" id="2.30.30.700">
    <property type="entry name" value="SLA1 homology domain 1"/>
    <property type="match status" value="2"/>
</dbReference>
<evidence type="ECO:0000313" key="3">
    <source>
        <dbReference type="EMBL" id="KAL0639317.1"/>
    </source>
</evidence>
<evidence type="ECO:0000259" key="2">
    <source>
        <dbReference type="Pfam" id="PF03983"/>
    </source>
</evidence>
<name>A0ABR3GTR9_9PEZI</name>
<keyword evidence="4" id="KW-1185">Reference proteome</keyword>
<feature type="domain" description="SLA1 homology" evidence="2">
    <location>
        <begin position="163"/>
        <end position="224"/>
    </location>
</feature>
<organism evidence="3 4">
    <name type="scientific">Discina gigas</name>
    <dbReference type="NCBI Taxonomy" id="1032678"/>
    <lineage>
        <taxon>Eukaryota</taxon>
        <taxon>Fungi</taxon>
        <taxon>Dikarya</taxon>
        <taxon>Ascomycota</taxon>
        <taxon>Pezizomycotina</taxon>
        <taxon>Pezizomycetes</taxon>
        <taxon>Pezizales</taxon>
        <taxon>Discinaceae</taxon>
        <taxon>Discina</taxon>
    </lineage>
</organism>
<reference evidence="3 4" key="1">
    <citation type="submission" date="2024-02" db="EMBL/GenBank/DDBJ databases">
        <title>Discinaceae phylogenomics.</title>
        <authorList>
            <person name="Dirks A.C."/>
            <person name="James T.Y."/>
        </authorList>
    </citation>
    <scope>NUCLEOTIDE SEQUENCE [LARGE SCALE GENOMIC DNA]</scope>
    <source>
        <strain evidence="3 4">ACD0624</strain>
    </source>
</reference>
<gene>
    <name evidence="3" type="primary">SLA1_2</name>
    <name evidence="3" type="ORF">Q9L58_001543</name>
</gene>
<comment type="caution">
    <text evidence="3">The sequence shown here is derived from an EMBL/GenBank/DDBJ whole genome shotgun (WGS) entry which is preliminary data.</text>
</comment>